<gene>
    <name evidence="1" type="ORF">NPX36_00265</name>
</gene>
<protein>
    <submittedName>
        <fullName evidence="1">Transporter</fullName>
    </submittedName>
</protein>
<dbReference type="RefSeq" id="WP_257499453.1">
    <property type="nucleotide sequence ID" value="NZ_CP102382.1"/>
</dbReference>
<name>A0ABY5NSM7_9FLAO</name>
<evidence type="ECO:0000313" key="1">
    <source>
        <dbReference type="EMBL" id="UUV21528.1"/>
    </source>
</evidence>
<dbReference type="Proteomes" id="UP001317001">
    <property type="component" value="Chromosome"/>
</dbReference>
<evidence type="ECO:0000313" key="2">
    <source>
        <dbReference type="Proteomes" id="UP001317001"/>
    </source>
</evidence>
<sequence length="315" mass="35220">MKKIIVFLLLVHQTVYSQFTAHLFDDSQQSNTYFLEDCDACGCSASGGSMGFNSLIGEKFVGVRYMFQSYKSKDGVFNNSPWIDENFNTVQLWARVPVTQKAEVMVLAPYHILNRVKTTENQSLSGVGDITIMGFYNVLQTKNDSATIQQKLLIGAGIKAPTGSFDNKNNGSINPSFQLGTGSWDYSLATEHIIRFKKYGLNTNLSYIFKTENKKNYQFGNQFNYGTSLFFNTNFNDIAFVPQLGVAGETYQANKEFSEEVPRTAGDIFFGKIGVEVGYKRFSAGVNAMLPINQNLTGGRVEANYRLAFNINYVL</sequence>
<keyword evidence="2" id="KW-1185">Reference proteome</keyword>
<reference evidence="1 2" key="1">
    <citation type="submission" date="2022-08" db="EMBL/GenBank/DDBJ databases">
        <title>Myroides zhujiangensis sp. nov., a novel bacterium isolated from sediment in the Pearl River Estuary.</title>
        <authorList>
            <person name="Cui L."/>
        </authorList>
    </citation>
    <scope>NUCLEOTIDE SEQUENCE [LARGE SCALE GENOMIC DNA]</scope>
    <source>
        <strain evidence="1 2">SCSIO 72103</strain>
    </source>
</reference>
<dbReference type="EMBL" id="CP102382">
    <property type="protein sequence ID" value="UUV21528.1"/>
    <property type="molecule type" value="Genomic_DNA"/>
</dbReference>
<accession>A0ABY5NSM7</accession>
<proteinExistence type="predicted"/>
<organism evidence="1 2">
    <name type="scientific">Paenimyroides aestuarii</name>
    <dbReference type="NCBI Taxonomy" id="2968490"/>
    <lineage>
        <taxon>Bacteria</taxon>
        <taxon>Pseudomonadati</taxon>
        <taxon>Bacteroidota</taxon>
        <taxon>Flavobacteriia</taxon>
        <taxon>Flavobacteriales</taxon>
        <taxon>Flavobacteriaceae</taxon>
        <taxon>Paenimyroides</taxon>
    </lineage>
</organism>